<dbReference type="EMBL" id="VSRR010000734">
    <property type="protein sequence ID" value="MPC19055.1"/>
    <property type="molecule type" value="Genomic_DNA"/>
</dbReference>
<evidence type="ECO:0000313" key="2">
    <source>
        <dbReference type="Proteomes" id="UP000324222"/>
    </source>
</evidence>
<proteinExistence type="predicted"/>
<comment type="caution">
    <text evidence="1">The sequence shown here is derived from an EMBL/GenBank/DDBJ whole genome shotgun (WGS) entry which is preliminary data.</text>
</comment>
<keyword evidence="2" id="KW-1185">Reference proteome</keyword>
<dbReference type="Proteomes" id="UP000324222">
    <property type="component" value="Unassembled WGS sequence"/>
</dbReference>
<name>A0A5B7DDC3_PORTR</name>
<dbReference type="AlphaFoldDB" id="A0A5B7DDC3"/>
<organism evidence="1 2">
    <name type="scientific">Portunus trituberculatus</name>
    <name type="common">Swimming crab</name>
    <name type="synonym">Neptunus trituberculatus</name>
    <dbReference type="NCBI Taxonomy" id="210409"/>
    <lineage>
        <taxon>Eukaryota</taxon>
        <taxon>Metazoa</taxon>
        <taxon>Ecdysozoa</taxon>
        <taxon>Arthropoda</taxon>
        <taxon>Crustacea</taxon>
        <taxon>Multicrustacea</taxon>
        <taxon>Malacostraca</taxon>
        <taxon>Eumalacostraca</taxon>
        <taxon>Eucarida</taxon>
        <taxon>Decapoda</taxon>
        <taxon>Pleocyemata</taxon>
        <taxon>Brachyura</taxon>
        <taxon>Eubrachyura</taxon>
        <taxon>Portunoidea</taxon>
        <taxon>Portunidae</taxon>
        <taxon>Portuninae</taxon>
        <taxon>Portunus</taxon>
    </lineage>
</organism>
<evidence type="ECO:0000313" key="1">
    <source>
        <dbReference type="EMBL" id="MPC19055.1"/>
    </source>
</evidence>
<accession>A0A5B7DDC3</accession>
<protein>
    <submittedName>
        <fullName evidence="1">Uncharacterized protein</fullName>
    </submittedName>
</protein>
<gene>
    <name evidence="1" type="ORF">E2C01_011961</name>
</gene>
<reference evidence="1 2" key="1">
    <citation type="submission" date="2019-05" db="EMBL/GenBank/DDBJ databases">
        <title>Another draft genome of Portunus trituberculatus and its Hox gene families provides insights of decapod evolution.</title>
        <authorList>
            <person name="Jeong J.-H."/>
            <person name="Song I."/>
            <person name="Kim S."/>
            <person name="Choi T."/>
            <person name="Kim D."/>
            <person name="Ryu S."/>
            <person name="Kim W."/>
        </authorList>
    </citation>
    <scope>NUCLEOTIDE SEQUENCE [LARGE SCALE GENOMIC DNA]</scope>
    <source>
        <tissue evidence="1">Muscle</tissue>
    </source>
</reference>
<sequence>MPPGPQGRGDTGDTGRYKTLPPFPLSFRYLPGVNGTPPRCCPVSSRALYSRRRRISSRVFMAAAVAESRLLGSSGYKRQSDSNKSLTKFG</sequence>